<dbReference type="GO" id="GO:0008641">
    <property type="term" value="F:ubiquitin-like modifier activating enzyme activity"/>
    <property type="evidence" value="ECO:0007669"/>
    <property type="project" value="InterPro"/>
</dbReference>
<accession>A0AA49JXQ9</accession>
<keyword evidence="3" id="KW-0547">Nucleotide-binding</keyword>
<reference evidence="14" key="1">
    <citation type="submission" date="2023-07" db="EMBL/GenBank/DDBJ databases">
        <authorList>
            <person name="Haufschild T."/>
            <person name="Kallscheuer N."/>
            <person name="Hammer J."/>
            <person name="Kohn T."/>
            <person name="Kabuu M."/>
            <person name="Jogler M."/>
            <person name="Wohfarth N."/>
            <person name="Heuer A."/>
            <person name="Rohde M."/>
            <person name="van Teeseling M.C.F."/>
            <person name="Jogler C."/>
        </authorList>
    </citation>
    <scope>NUCLEOTIDE SEQUENCE</scope>
    <source>
        <strain evidence="14">Strain 138</strain>
        <strain evidence="15">Strain 318</strain>
    </source>
</reference>
<dbReference type="EMBL" id="CP130613">
    <property type="protein sequence ID" value="WKW13742.1"/>
    <property type="molecule type" value="Genomic_DNA"/>
</dbReference>
<keyword evidence="16" id="KW-1185">Reference proteome</keyword>
<dbReference type="InterPro" id="IPR000594">
    <property type="entry name" value="ThiF_NAD_FAD-bd"/>
</dbReference>
<dbReference type="PANTHER" id="PTHR10953:SF102">
    <property type="entry name" value="ADENYLYLTRANSFERASE AND SULFURTRANSFERASE MOCS3"/>
    <property type="match status" value="1"/>
</dbReference>
<dbReference type="Gene3D" id="3.40.50.720">
    <property type="entry name" value="NAD(P)-binding Rossmann-like Domain"/>
    <property type="match status" value="1"/>
</dbReference>
<evidence type="ECO:0000313" key="15">
    <source>
        <dbReference type="EMBL" id="WKW13742.1"/>
    </source>
</evidence>
<dbReference type="InterPro" id="IPR035985">
    <property type="entry name" value="Ubiquitin-activating_enz"/>
</dbReference>
<dbReference type="GO" id="GO:0005524">
    <property type="term" value="F:ATP binding"/>
    <property type="evidence" value="ECO:0007669"/>
    <property type="project" value="UniProtKB-KW"/>
</dbReference>
<dbReference type="InterPro" id="IPR036873">
    <property type="entry name" value="Rhodanese-like_dom_sf"/>
</dbReference>
<evidence type="ECO:0000256" key="4">
    <source>
        <dbReference type="ARBA" id="ARBA00022840"/>
    </source>
</evidence>
<dbReference type="SUPFAM" id="SSF69572">
    <property type="entry name" value="Activating enzymes of the ubiquitin-like proteins"/>
    <property type="match status" value="1"/>
</dbReference>
<dbReference type="AlphaFoldDB" id="A0AA49JSH8"/>
<keyword evidence="2" id="KW-0808">Transferase</keyword>
<evidence type="ECO:0000256" key="8">
    <source>
        <dbReference type="ARBA" id="ARBA00066884"/>
    </source>
</evidence>
<comment type="function">
    <text evidence="6">Catalyzes the adenylation by ATP of the carboxyl group of the C-terminal glycine of sulfur carrier protein MoaD.</text>
</comment>
<dbReference type="KEGG" id="pspc:Strain318_000065"/>
<evidence type="ECO:0000256" key="1">
    <source>
        <dbReference type="ARBA" id="ARBA00009919"/>
    </source>
</evidence>
<dbReference type="InterPro" id="IPR045886">
    <property type="entry name" value="ThiF/MoeB/HesA"/>
</dbReference>
<organism evidence="14">
    <name type="scientific">Pseudogemmatithrix spongiicola</name>
    <dbReference type="NCBI Taxonomy" id="3062599"/>
    <lineage>
        <taxon>Bacteria</taxon>
        <taxon>Pseudomonadati</taxon>
        <taxon>Gemmatimonadota</taxon>
        <taxon>Gemmatimonadia</taxon>
        <taxon>Gemmatimonadales</taxon>
        <taxon>Gemmatimonadaceae</taxon>
        <taxon>Pseudogemmatithrix</taxon>
    </lineage>
</organism>
<evidence type="ECO:0000256" key="9">
    <source>
        <dbReference type="ARBA" id="ARBA00073635"/>
    </source>
</evidence>
<feature type="domain" description="Rhodanese" evidence="13">
    <location>
        <begin position="288"/>
        <end position="376"/>
    </location>
</feature>
<dbReference type="NCBIfam" id="NF004281">
    <property type="entry name" value="PRK05690.1"/>
    <property type="match status" value="1"/>
</dbReference>
<dbReference type="Proteomes" id="UP001229955">
    <property type="component" value="Chromosome"/>
</dbReference>
<evidence type="ECO:0000256" key="2">
    <source>
        <dbReference type="ARBA" id="ARBA00022679"/>
    </source>
</evidence>
<name>A0AA49JSH8_9BACT</name>
<comment type="subunit">
    <text evidence="7">Homodimer. Forms a stable heterotetrameric complex of 2 MoeB and 2 MoaD during adenylation of MoaD.</text>
</comment>
<dbReference type="GO" id="GO:0004792">
    <property type="term" value="F:thiosulfate-cyanide sulfurtransferase activity"/>
    <property type="evidence" value="ECO:0007669"/>
    <property type="project" value="TreeGrafter"/>
</dbReference>
<evidence type="ECO:0000256" key="10">
    <source>
        <dbReference type="ARBA" id="ARBA00075110"/>
    </source>
</evidence>
<evidence type="ECO:0000313" key="14">
    <source>
        <dbReference type="EMBL" id="WKW10833.1"/>
    </source>
</evidence>
<dbReference type="GO" id="GO:0008146">
    <property type="term" value="F:sulfotransferase activity"/>
    <property type="evidence" value="ECO:0007669"/>
    <property type="project" value="TreeGrafter"/>
</dbReference>
<keyword evidence="4" id="KW-0067">ATP-binding</keyword>
<dbReference type="InterPro" id="IPR001763">
    <property type="entry name" value="Rhodanese-like_dom"/>
</dbReference>
<dbReference type="EMBL" id="CP130612">
    <property type="protein sequence ID" value="WKW10833.1"/>
    <property type="molecule type" value="Genomic_DNA"/>
</dbReference>
<comment type="similarity">
    <text evidence="1">Belongs to the HesA/MoeB/ThiF family.</text>
</comment>
<evidence type="ECO:0000256" key="12">
    <source>
        <dbReference type="ARBA" id="ARBA00078531"/>
    </source>
</evidence>
<dbReference type="Gene3D" id="3.40.250.10">
    <property type="entry name" value="Rhodanese-like domain"/>
    <property type="match status" value="1"/>
</dbReference>
<dbReference type="GO" id="GO:0061605">
    <property type="term" value="F:molybdopterin-synthase adenylyltransferase activity"/>
    <property type="evidence" value="ECO:0007669"/>
    <property type="project" value="UniProtKB-EC"/>
</dbReference>
<dbReference type="RefSeq" id="WP_367886543.1">
    <property type="nucleotide sequence ID" value="NZ_CP130612.1"/>
</dbReference>
<evidence type="ECO:0000256" key="5">
    <source>
        <dbReference type="ARBA" id="ARBA00052218"/>
    </source>
</evidence>
<dbReference type="SMART" id="SM00450">
    <property type="entry name" value="RHOD"/>
    <property type="match status" value="1"/>
</dbReference>
<dbReference type="PANTHER" id="PTHR10953">
    <property type="entry name" value="UBIQUITIN-ACTIVATING ENZYME E1"/>
    <property type="match status" value="1"/>
</dbReference>
<keyword evidence="14" id="KW-0548">Nucleotidyltransferase</keyword>
<evidence type="ECO:0000256" key="7">
    <source>
        <dbReference type="ARBA" id="ARBA00063809"/>
    </source>
</evidence>
<gene>
    <name evidence="14" type="primary">moeB</name>
    <name evidence="14" type="ORF">Strain138_000065</name>
    <name evidence="15" type="ORF">Strain318_000065</name>
</gene>
<evidence type="ECO:0000256" key="11">
    <source>
        <dbReference type="ARBA" id="ARBA00075328"/>
    </source>
</evidence>
<dbReference type="Pfam" id="PF00899">
    <property type="entry name" value="ThiF"/>
    <property type="match status" value="1"/>
</dbReference>
<dbReference type="Pfam" id="PF00581">
    <property type="entry name" value="Rhodanese"/>
    <property type="match status" value="1"/>
</dbReference>
<proteinExistence type="inferred from homology"/>
<dbReference type="EC" id="2.7.7.80" evidence="8"/>
<evidence type="ECO:0000313" key="16">
    <source>
        <dbReference type="Proteomes" id="UP001229955"/>
    </source>
</evidence>
<dbReference type="GO" id="GO:0005829">
    <property type="term" value="C:cytosol"/>
    <property type="evidence" value="ECO:0007669"/>
    <property type="project" value="TreeGrafter"/>
</dbReference>
<sequence>MPLTPEDRDRYARHLSLPQVGAAGQERLRASSALIVGLGGLGSPAALYLAAAGVGRLGLLDHDRVAVHNLQRQVLHDTAGVGTSKVASARARLEALNPGVTLDTWEVALTRDNARGIVADYDIVLDGTDTFTTRYLLNDACVLERKPLVHASVHRFEGQVSVFATADGPCYRCLHPEPPPAGSVPSCAEGGVLGVLPGLLGTLQATEALKWLLGIGEPLVGRLLAVDALSMRMTQMRFARDPSCAWCATRTATALLADYAAFCGEAGAPTWDVTLRDIDPRDAAAALARGELYVLDVREDWEVDAAAVRGAMHVAMGLIPAQQALLPRDKPIAVLCHHGMRSAMVADYLRAAGHARVLNIRGGIDRWSVEADPQVPRY</sequence>
<dbReference type="CDD" id="cd00757">
    <property type="entry name" value="ThiF_MoeB_HesA_family"/>
    <property type="match status" value="1"/>
</dbReference>
<evidence type="ECO:0000256" key="3">
    <source>
        <dbReference type="ARBA" id="ARBA00022741"/>
    </source>
</evidence>
<evidence type="ECO:0000259" key="13">
    <source>
        <dbReference type="PROSITE" id="PS50206"/>
    </source>
</evidence>
<dbReference type="PROSITE" id="PS50206">
    <property type="entry name" value="RHODANESE_3"/>
    <property type="match status" value="1"/>
</dbReference>
<accession>A0AA49JSH8</accession>
<evidence type="ECO:0000256" key="6">
    <source>
        <dbReference type="ARBA" id="ARBA00055169"/>
    </source>
</evidence>
<protein>
    <recommendedName>
        <fullName evidence="9">Molybdopterin-synthase adenylyltransferase</fullName>
        <ecNumber evidence="8">2.7.7.80</ecNumber>
    </recommendedName>
    <alternativeName>
        <fullName evidence="12">MoaD protein adenylase</fullName>
    </alternativeName>
    <alternativeName>
        <fullName evidence="10">Molybdopterin-converting factor subunit 1 adenylase</fullName>
    </alternativeName>
    <alternativeName>
        <fullName evidence="11">Sulfur carrier protein MoaD adenylyltransferase</fullName>
    </alternativeName>
</protein>
<dbReference type="FunFam" id="3.40.50.720:FF:000033">
    <property type="entry name" value="Adenylyltransferase and sulfurtransferase MOCS3"/>
    <property type="match status" value="1"/>
</dbReference>
<comment type="catalytic activity">
    <reaction evidence="5">
        <text>[molybdopterin-synthase sulfur-carrier protein]-C-terminal Gly-Gly + ATP + H(+) = [molybdopterin-synthase sulfur-carrier protein]-C-terminal Gly-Gly-AMP + diphosphate</text>
        <dbReference type="Rhea" id="RHEA:43616"/>
        <dbReference type="Rhea" id="RHEA-COMP:12159"/>
        <dbReference type="Rhea" id="RHEA-COMP:12202"/>
        <dbReference type="ChEBI" id="CHEBI:15378"/>
        <dbReference type="ChEBI" id="CHEBI:30616"/>
        <dbReference type="ChEBI" id="CHEBI:33019"/>
        <dbReference type="ChEBI" id="CHEBI:90618"/>
        <dbReference type="ChEBI" id="CHEBI:90778"/>
        <dbReference type="EC" id="2.7.7.80"/>
    </reaction>
</comment>